<evidence type="ECO:0000256" key="10">
    <source>
        <dbReference type="PROSITE-ProRule" id="PRU01360"/>
    </source>
</evidence>
<dbReference type="GO" id="GO:0044718">
    <property type="term" value="P:siderophore transmembrane transport"/>
    <property type="evidence" value="ECO:0007669"/>
    <property type="project" value="TreeGrafter"/>
</dbReference>
<comment type="caution">
    <text evidence="14">The sequence shown here is derived from an EMBL/GenBank/DDBJ whole genome shotgun (WGS) entry which is preliminary data.</text>
</comment>
<keyword evidence="8 14" id="KW-0675">Receptor</keyword>
<dbReference type="InterPro" id="IPR000531">
    <property type="entry name" value="Beta-barrel_TonB"/>
</dbReference>
<evidence type="ECO:0000256" key="4">
    <source>
        <dbReference type="ARBA" id="ARBA00022692"/>
    </source>
</evidence>
<feature type="domain" description="TonB-dependent receptor plug" evidence="13">
    <location>
        <begin position="59"/>
        <end position="160"/>
    </location>
</feature>
<dbReference type="PROSITE" id="PS52016">
    <property type="entry name" value="TONB_DEPENDENT_REC_3"/>
    <property type="match status" value="1"/>
</dbReference>
<protein>
    <submittedName>
        <fullName evidence="14">TonB-dependent receptor</fullName>
    </submittedName>
</protein>
<keyword evidence="4 10" id="KW-0812">Transmembrane</keyword>
<dbReference type="Pfam" id="PF00593">
    <property type="entry name" value="TonB_dep_Rec_b-barrel"/>
    <property type="match status" value="1"/>
</dbReference>
<dbReference type="GO" id="GO:0015344">
    <property type="term" value="F:siderophore uptake transmembrane transporter activity"/>
    <property type="evidence" value="ECO:0007669"/>
    <property type="project" value="TreeGrafter"/>
</dbReference>
<evidence type="ECO:0000256" key="6">
    <source>
        <dbReference type="ARBA" id="ARBA00023077"/>
    </source>
</evidence>
<organism evidence="14 15">
    <name type="scientific">Candidatus Thermochlorobacter aerophilus</name>
    <dbReference type="NCBI Taxonomy" id="1868324"/>
    <lineage>
        <taxon>Bacteria</taxon>
        <taxon>Pseudomonadati</taxon>
        <taxon>Chlorobiota</taxon>
        <taxon>Chlorobiia</taxon>
        <taxon>Chlorobiales</taxon>
        <taxon>Candidatus Thermochlorobacteriaceae</taxon>
        <taxon>Candidatus Thermochlorobacter</taxon>
    </lineage>
</organism>
<dbReference type="Proteomes" id="UP000266389">
    <property type="component" value="Unassembled WGS sequence"/>
</dbReference>
<dbReference type="Gene3D" id="2.170.130.10">
    <property type="entry name" value="TonB-dependent receptor, plug domain"/>
    <property type="match status" value="1"/>
</dbReference>
<evidence type="ECO:0000313" key="14">
    <source>
        <dbReference type="EMBL" id="RFM23114.1"/>
    </source>
</evidence>
<keyword evidence="7 10" id="KW-0472">Membrane</keyword>
<name>A0A395LZP6_9BACT</name>
<gene>
    <name evidence="14" type="ORF">D0433_12655</name>
</gene>
<evidence type="ECO:0000256" key="1">
    <source>
        <dbReference type="ARBA" id="ARBA00004571"/>
    </source>
</evidence>
<evidence type="ECO:0000256" key="11">
    <source>
        <dbReference type="RuleBase" id="RU003357"/>
    </source>
</evidence>
<proteinExistence type="inferred from homology"/>
<evidence type="ECO:0000256" key="2">
    <source>
        <dbReference type="ARBA" id="ARBA00022448"/>
    </source>
</evidence>
<evidence type="ECO:0000313" key="15">
    <source>
        <dbReference type="Proteomes" id="UP000266389"/>
    </source>
</evidence>
<feature type="domain" description="TonB-dependent receptor-like beta-barrel" evidence="12">
    <location>
        <begin position="214"/>
        <end position="678"/>
    </location>
</feature>
<evidence type="ECO:0000259" key="12">
    <source>
        <dbReference type="Pfam" id="PF00593"/>
    </source>
</evidence>
<dbReference type="CDD" id="cd01347">
    <property type="entry name" value="ligand_gated_channel"/>
    <property type="match status" value="1"/>
</dbReference>
<dbReference type="PANTHER" id="PTHR30069">
    <property type="entry name" value="TONB-DEPENDENT OUTER MEMBRANE RECEPTOR"/>
    <property type="match status" value="1"/>
</dbReference>
<dbReference type="SUPFAM" id="SSF56935">
    <property type="entry name" value="Porins"/>
    <property type="match status" value="1"/>
</dbReference>
<evidence type="ECO:0000256" key="5">
    <source>
        <dbReference type="ARBA" id="ARBA00022729"/>
    </source>
</evidence>
<dbReference type="AlphaFoldDB" id="A0A395LZP6"/>
<keyword evidence="6 11" id="KW-0798">TonB box</keyword>
<comment type="subcellular location">
    <subcellularLocation>
        <location evidence="1 10">Cell outer membrane</location>
        <topology evidence="1 10">Multi-pass membrane protein</topology>
    </subcellularLocation>
</comment>
<evidence type="ECO:0000256" key="3">
    <source>
        <dbReference type="ARBA" id="ARBA00022452"/>
    </source>
</evidence>
<accession>A0A395LZP6</accession>
<dbReference type="InterPro" id="IPR012910">
    <property type="entry name" value="Plug_dom"/>
</dbReference>
<dbReference type="InterPro" id="IPR039426">
    <property type="entry name" value="TonB-dep_rcpt-like"/>
</dbReference>
<dbReference type="GO" id="GO:0009279">
    <property type="term" value="C:cell outer membrane"/>
    <property type="evidence" value="ECO:0007669"/>
    <property type="project" value="UniProtKB-SubCell"/>
</dbReference>
<evidence type="ECO:0000256" key="9">
    <source>
        <dbReference type="ARBA" id="ARBA00023237"/>
    </source>
</evidence>
<dbReference type="Pfam" id="PF07715">
    <property type="entry name" value="Plug"/>
    <property type="match status" value="1"/>
</dbReference>
<dbReference type="InterPro" id="IPR037066">
    <property type="entry name" value="Plug_dom_sf"/>
</dbReference>
<dbReference type="Gene3D" id="2.40.170.20">
    <property type="entry name" value="TonB-dependent receptor, beta-barrel domain"/>
    <property type="match status" value="1"/>
</dbReference>
<dbReference type="PANTHER" id="PTHR30069:SF29">
    <property type="entry name" value="HEMOGLOBIN AND HEMOGLOBIN-HAPTOGLOBIN-BINDING PROTEIN 1-RELATED"/>
    <property type="match status" value="1"/>
</dbReference>
<evidence type="ECO:0000256" key="8">
    <source>
        <dbReference type="ARBA" id="ARBA00023170"/>
    </source>
</evidence>
<dbReference type="InterPro" id="IPR036942">
    <property type="entry name" value="Beta-barrel_TonB_sf"/>
</dbReference>
<sequence length="705" mass="78131">MAYRRFLSLLFGISLTIETALGQVKEAASEKPEAIKDSVKTAESREIVVTATRTEQELENVAIPVSVIGKKRIEQQGAMRLNEVLEEQTGLAIIHDHGTGVQMQGFAPAYTLILIDGEPVIGRTAGTLELTRFTVANIERIEIVKGPSSSLFGSEALGGVINIITKQAEEPLKLGFNTRYGSFNTADLSATVEGKVDNFSASLILNRNSSNGYDLTPETESRTAPEFYNYTINPKLCYKFSDATTLALSARWLTESQQGIAQTGARLIDSKESLLDWNVSGNLTHRFSPFVKTTLRLYGSRYENNRTSTYRDDGSLFSAGAFDQRMNKAEVQTDWFMSNTNTLTLGAGYIDERVTADRIYGGTRTMNTAFVYAQDEFIPLAWLNLTASFRFDRNSDFGSQLSPRIAMLLKPTTWLALRASVGSGFKAPTFQQLYLDFTNAQAGYSVFGSTNVRESIARLQQSGLVQSILLDPNQLQPIRAESSVAFNIGADFTPSQVFTLKVNFFRNNVRDLIDTQPIAVRSGGGNIFTYFNLNRVFTQGIEAEVALKPLSGLTFSAGYQLVDAKDEGVLEKIREGRIGRTEGTVLNPVFVPIRESEYGGLFGRSRHLLNVKVLYENEAVGFSGFVRGVIRSRYGFADLNGNLILDNDNEYAPGYAIWDITLNQKLWAGFTLQAGIDNMFNQTDIRYTPFLPGRIVFVGVRWQSL</sequence>
<dbReference type="EMBL" id="PHFL01000070">
    <property type="protein sequence ID" value="RFM23114.1"/>
    <property type="molecule type" value="Genomic_DNA"/>
</dbReference>
<keyword evidence="5" id="KW-0732">Signal</keyword>
<comment type="similarity">
    <text evidence="10 11">Belongs to the TonB-dependent receptor family.</text>
</comment>
<evidence type="ECO:0000259" key="13">
    <source>
        <dbReference type="Pfam" id="PF07715"/>
    </source>
</evidence>
<keyword evidence="2 10" id="KW-0813">Transport</keyword>
<keyword evidence="9 10" id="KW-0998">Cell outer membrane</keyword>
<evidence type="ECO:0000256" key="7">
    <source>
        <dbReference type="ARBA" id="ARBA00023136"/>
    </source>
</evidence>
<keyword evidence="3 10" id="KW-1134">Transmembrane beta strand</keyword>
<reference evidence="14 15" key="1">
    <citation type="journal article" date="2011" name="ISME J.">
        <title>Community ecology of hot spring cyanobacterial mats: predominant populations and their functional potential.</title>
        <authorList>
            <person name="Klatt C.G."/>
            <person name="Wood J.M."/>
            <person name="Rusch D.B."/>
            <person name="Bateson M.M."/>
            <person name="Hamamura N."/>
            <person name="Heidelberg J.F."/>
            <person name="Grossman A.R."/>
            <person name="Bhaya D."/>
            <person name="Cohan F.M."/>
            <person name="Kuhl M."/>
            <person name="Bryant D.A."/>
            <person name="Ward D.M."/>
        </authorList>
    </citation>
    <scope>NUCLEOTIDE SEQUENCE [LARGE SCALE GENOMIC DNA]</scope>
    <source>
        <strain evidence="14">OS</strain>
    </source>
</reference>